<organism evidence="2 3">
    <name type="scientific">Haloglomus irregulare</name>
    <dbReference type="NCBI Taxonomy" id="2234134"/>
    <lineage>
        <taxon>Archaea</taxon>
        <taxon>Methanobacteriati</taxon>
        <taxon>Methanobacteriota</taxon>
        <taxon>Stenosarchaea group</taxon>
        <taxon>Halobacteria</taxon>
        <taxon>Halobacteriales</taxon>
        <taxon>Natronomonadaceae</taxon>
        <taxon>Haloglomus</taxon>
    </lineage>
</organism>
<evidence type="ECO:0000313" key="3">
    <source>
        <dbReference type="Proteomes" id="UP000319894"/>
    </source>
</evidence>
<dbReference type="OrthoDB" id="166534at2157"/>
<dbReference type="AlphaFoldDB" id="A0A554N7F8"/>
<dbReference type="Proteomes" id="UP000319894">
    <property type="component" value="Unassembled WGS sequence"/>
</dbReference>
<sequence length="373" mass="41977">MTDAAVGGWPLPDREFAFELRVCRWVEACWPPEPGSGGNRDSRSSHGGSLPDDRVAVVARQLGVQDRRWDTLVLECDRAKLAERAVFGERALDSDLLHVVRHAPPEWAWYRDALPDPGYPWQYVREAVHTAADRDLVETRKRGNRIEFRRRWRYPEWVERVVAIENKPDLDASAARVLGDQLERDVALGLADEVWVATRATDGADGVEPALLERLPVEAGILAVREGDGPAGLDVEPVWHPRSLAVDTPGTRILERPDGGTHDRSAARFEYVDAAWKASKRREIAERAYERGWRGYADHVRTDCRHFRVADAEAPLPACAAKGRCVTARECAGSCPEFEPEPPAWRAGEWPIDGGPGRGAMRLLERQRERRRE</sequence>
<gene>
    <name evidence="2" type="ORF">DP107_12615</name>
</gene>
<name>A0A554N7F8_9EURY</name>
<protein>
    <submittedName>
        <fullName evidence="2">Uncharacterized protein</fullName>
    </submittedName>
</protein>
<dbReference type="InterPro" id="IPR043901">
    <property type="entry name" value="DUF5787"/>
</dbReference>
<feature type="region of interest" description="Disordered" evidence="1">
    <location>
        <begin position="342"/>
        <end position="373"/>
    </location>
</feature>
<dbReference type="Pfam" id="PF19100">
    <property type="entry name" value="DUF5787"/>
    <property type="match status" value="1"/>
</dbReference>
<keyword evidence="3" id="KW-1185">Reference proteome</keyword>
<reference evidence="2 3" key="1">
    <citation type="submission" date="2018-06" db="EMBL/GenBank/DDBJ databases">
        <title>Natronomonas sp. F16-60 a new haloarchaeon isolated from a solar saltern of Isla Cristina, Huelva, Spain.</title>
        <authorList>
            <person name="Duran-Viseras A."/>
            <person name="Sanchez-Porro C."/>
            <person name="Ventosa A."/>
        </authorList>
    </citation>
    <scope>NUCLEOTIDE SEQUENCE [LARGE SCALE GENOMIC DNA]</scope>
    <source>
        <strain evidence="2 3">F16-60</strain>
    </source>
</reference>
<dbReference type="RefSeq" id="WP_144262519.1">
    <property type="nucleotide sequence ID" value="NZ_QMDX01000008.1"/>
</dbReference>
<evidence type="ECO:0000256" key="1">
    <source>
        <dbReference type="SAM" id="MobiDB-lite"/>
    </source>
</evidence>
<dbReference type="InParanoid" id="A0A554N7F8"/>
<evidence type="ECO:0000313" key="2">
    <source>
        <dbReference type="EMBL" id="TSD13332.1"/>
    </source>
</evidence>
<proteinExistence type="predicted"/>
<accession>A0A554N7F8</accession>
<feature type="compositionally biased region" description="Basic and acidic residues" evidence="1">
    <location>
        <begin position="363"/>
        <end position="373"/>
    </location>
</feature>
<comment type="caution">
    <text evidence="2">The sequence shown here is derived from an EMBL/GenBank/DDBJ whole genome shotgun (WGS) entry which is preliminary data.</text>
</comment>
<dbReference type="EMBL" id="QMDX01000008">
    <property type="protein sequence ID" value="TSD13332.1"/>
    <property type="molecule type" value="Genomic_DNA"/>
</dbReference>